<keyword evidence="3" id="KW-0498">Mitosis</keyword>
<dbReference type="GO" id="GO:0007091">
    <property type="term" value="P:metaphase/anaphase transition of mitotic cell cycle"/>
    <property type="evidence" value="ECO:0007669"/>
    <property type="project" value="TreeGrafter"/>
</dbReference>
<dbReference type="SMART" id="SM01013">
    <property type="entry name" value="APC2"/>
    <property type="match status" value="1"/>
</dbReference>
<dbReference type="InterPro" id="IPR059120">
    <property type="entry name" value="Cullin-like_AB"/>
</dbReference>
<dbReference type="InterPro" id="IPR014786">
    <property type="entry name" value="ANAPC2_C"/>
</dbReference>
<keyword evidence="4" id="KW-0833">Ubl conjugation pathway</keyword>
<evidence type="ECO:0000256" key="1">
    <source>
        <dbReference type="ARBA" id="ARBA00016068"/>
    </source>
</evidence>
<dbReference type="Pfam" id="PF25773">
    <property type="entry name" value="TPR_ANAPC2"/>
    <property type="match status" value="1"/>
</dbReference>
<keyword evidence="11" id="KW-1185">Reference proteome</keyword>
<keyword evidence="5" id="KW-0131">Cell cycle</keyword>
<dbReference type="PANTHER" id="PTHR45957:SF1">
    <property type="entry name" value="ANAPHASE-PROMOTING COMPLEX SUBUNIT 2"/>
    <property type="match status" value="1"/>
</dbReference>
<dbReference type="Pfam" id="PF26557">
    <property type="entry name" value="Cullin_AB"/>
    <property type="match status" value="1"/>
</dbReference>
<dbReference type="OrthoDB" id="5581181at2759"/>
<evidence type="ECO:0000256" key="6">
    <source>
        <dbReference type="PROSITE-ProRule" id="PRU00330"/>
    </source>
</evidence>
<dbReference type="EMBL" id="AAZO01005219">
    <property type="status" value="NOT_ANNOTATED_CDS"/>
    <property type="molecule type" value="Genomic_DNA"/>
</dbReference>
<dbReference type="GO" id="GO:0031625">
    <property type="term" value="F:ubiquitin protein ligase binding"/>
    <property type="evidence" value="ECO:0007669"/>
    <property type="project" value="InterPro"/>
</dbReference>
<dbReference type="GO" id="GO:0006511">
    <property type="term" value="P:ubiquitin-dependent protein catabolic process"/>
    <property type="evidence" value="ECO:0007669"/>
    <property type="project" value="InterPro"/>
</dbReference>
<comment type="similarity">
    <text evidence="6">Belongs to the cullin family.</text>
</comment>
<dbReference type="HOGENOM" id="CLU_007149_2_0_1"/>
<dbReference type="EnsemblMetazoa" id="PHUM427340-RA">
    <property type="protein sequence ID" value="PHUM427340-PA"/>
    <property type="gene ID" value="PHUM427340"/>
</dbReference>
<evidence type="ECO:0000256" key="5">
    <source>
        <dbReference type="ARBA" id="ARBA00023306"/>
    </source>
</evidence>
<dbReference type="SUPFAM" id="SSF75632">
    <property type="entry name" value="Cullin homology domain"/>
    <property type="match status" value="1"/>
</dbReference>
<name>E0VT63_PEDHC</name>
<gene>
    <name evidence="10" type="primary">8230106</name>
    <name evidence="9" type="ORF">Phum_PHUM427340</name>
</gene>
<dbReference type="InterPro" id="IPR036390">
    <property type="entry name" value="WH_DNA-bd_sf"/>
</dbReference>
<evidence type="ECO:0000313" key="9">
    <source>
        <dbReference type="EMBL" id="EEB16569.1"/>
    </source>
</evidence>
<dbReference type="Gene3D" id="1.10.10.10">
    <property type="entry name" value="Winged helix-like DNA-binding domain superfamily/Winged helix DNA-binding domain"/>
    <property type="match status" value="1"/>
</dbReference>
<sequence>MEVVEDEKIKEEAWKAIFHTFPIIKNNQMQKPSFAALICIYQCGLTNTVQELVLCQLEKHMRSISDVFWSFFPENDTLELSLMDGFTRFKEAVDSLYSSLLNFRPVINTLQELINIENSEQMIYREKTVFDTFKVIVRSSLHVGILSKSLKIVKDFYKVSFKVFLNSDSDDSNEVVVQCGGCDNTLENCLCQEIKRIFSEVNSKLMEYDLLERIAGDVLTNLIHKRIENHVQETCKGNFFVSYIDSLEMWLKSVVVGWLINIYGGNVTVIPDATQKTIKKFEQKLFHLLYETYTQTRIEELFLIIIEYPESQPAIEDLRICLQKTDLRNDLTQKFQRTLETRLLHPGVNTPDVLTAYISAIKALRHLDPTGVLLETVTHPVRHYLRQREDAIRCVINNLLDDGQSELADELVRGESSPTFEGSPSEEDFENWESWNPDPIDADTTKPSKSRRTSDVISMLVNVYGSKDLFVKEYTTLLAERLLTSWNYDTEKEYRYLELLKLRFGESHMHTCEVMLKDIYDSKRINAHLHCEADLNLIEQAYPTNAKILSAPFWPLFKEETLELPQFVKQQMEIYTRSFENLKGNRTLCWKPHLGIVNMDVELKDRTINVSVSPTKATILWHFQTKDEWTVEELSALIQVPPTKLRREIAFWKLQGILKEISTDRYLLIEETTEKSKNVNQSDIGCDEDEVESVMASAQDQREEELQVFWSYIVGMLTNLESMPLERIHQMLKMFASQGTSAVDCSQKELGVFLDRKVREHKLLFSGGLYRLPKT</sequence>
<dbReference type="GO" id="GO:0070979">
    <property type="term" value="P:protein K11-linked ubiquitination"/>
    <property type="evidence" value="ECO:0007669"/>
    <property type="project" value="TreeGrafter"/>
</dbReference>
<feature type="region of interest" description="Disordered" evidence="7">
    <location>
        <begin position="411"/>
        <end position="450"/>
    </location>
</feature>
<dbReference type="OMA" id="TYFMYET"/>
<accession>E0VT63</accession>
<dbReference type="Proteomes" id="UP000009046">
    <property type="component" value="Unassembled WGS sequence"/>
</dbReference>
<evidence type="ECO:0000313" key="11">
    <source>
        <dbReference type="Proteomes" id="UP000009046"/>
    </source>
</evidence>
<dbReference type="Gene3D" id="1.20.1310.10">
    <property type="entry name" value="Cullin Repeats"/>
    <property type="match status" value="1"/>
</dbReference>
<evidence type="ECO:0000256" key="4">
    <source>
        <dbReference type="ARBA" id="ARBA00022786"/>
    </source>
</evidence>
<reference evidence="9" key="2">
    <citation type="submission" date="2007-04" db="EMBL/GenBank/DDBJ databases">
        <title>The genome of the human body louse.</title>
        <authorList>
            <consortium name="The Human Body Louse Genome Consortium"/>
            <person name="Kirkness E."/>
            <person name="Walenz B."/>
            <person name="Hass B."/>
            <person name="Bruggner R."/>
            <person name="Strausberg R."/>
        </authorList>
    </citation>
    <scope>NUCLEOTIDE SEQUENCE</scope>
    <source>
        <strain evidence="9">USDA</strain>
    </source>
</reference>
<evidence type="ECO:0000256" key="3">
    <source>
        <dbReference type="ARBA" id="ARBA00022776"/>
    </source>
</evidence>
<evidence type="ECO:0000259" key="8">
    <source>
        <dbReference type="PROSITE" id="PS50069"/>
    </source>
</evidence>
<protein>
    <recommendedName>
        <fullName evidence="1">Anaphase-promoting complex subunit 2</fullName>
    </recommendedName>
</protein>
<dbReference type="InterPro" id="IPR036388">
    <property type="entry name" value="WH-like_DNA-bd_sf"/>
</dbReference>
<dbReference type="eggNOG" id="KOG2165">
    <property type="taxonomic scope" value="Eukaryota"/>
</dbReference>
<dbReference type="FunCoup" id="E0VT63">
    <property type="interactions" value="851"/>
</dbReference>
<keyword evidence="2" id="KW-0132">Cell division</keyword>
<dbReference type="KEGG" id="phu:Phum_PHUM427340"/>
<reference evidence="10" key="3">
    <citation type="submission" date="2021-02" db="UniProtKB">
        <authorList>
            <consortium name="EnsemblMetazoa"/>
        </authorList>
    </citation>
    <scope>IDENTIFICATION</scope>
    <source>
        <strain evidence="10">USDA</strain>
    </source>
</reference>
<dbReference type="RefSeq" id="XP_002429307.1">
    <property type="nucleotide sequence ID" value="XM_002429262.1"/>
</dbReference>
<evidence type="ECO:0000313" key="10">
    <source>
        <dbReference type="EnsemblMetazoa" id="PHUM427340-PA"/>
    </source>
</evidence>
<evidence type="ECO:0000256" key="7">
    <source>
        <dbReference type="SAM" id="MobiDB-lite"/>
    </source>
</evidence>
<reference evidence="9" key="1">
    <citation type="submission" date="2007-04" db="EMBL/GenBank/DDBJ databases">
        <title>Annotation of Pediculus humanus corporis strain USDA.</title>
        <authorList>
            <person name="Kirkness E."/>
            <person name="Hannick L."/>
            <person name="Hass B."/>
            <person name="Bruggner R."/>
            <person name="Lawson D."/>
            <person name="Bidwell S."/>
            <person name="Joardar V."/>
            <person name="Caler E."/>
            <person name="Walenz B."/>
            <person name="Inman J."/>
            <person name="Schobel S."/>
            <person name="Galinsky K."/>
            <person name="Amedeo P."/>
            <person name="Strausberg R."/>
        </authorList>
    </citation>
    <scope>NUCLEOTIDE SEQUENCE</scope>
    <source>
        <strain evidence="9">USDA</strain>
    </source>
</reference>
<dbReference type="EMBL" id="DS235759">
    <property type="protein sequence ID" value="EEB16569.1"/>
    <property type="molecule type" value="Genomic_DNA"/>
</dbReference>
<organism>
    <name type="scientific">Pediculus humanus subsp. corporis</name>
    <name type="common">Body louse</name>
    <dbReference type="NCBI Taxonomy" id="121224"/>
    <lineage>
        <taxon>Eukaryota</taxon>
        <taxon>Metazoa</taxon>
        <taxon>Ecdysozoa</taxon>
        <taxon>Arthropoda</taxon>
        <taxon>Hexapoda</taxon>
        <taxon>Insecta</taxon>
        <taxon>Pterygota</taxon>
        <taxon>Neoptera</taxon>
        <taxon>Paraneoptera</taxon>
        <taxon>Psocodea</taxon>
        <taxon>Troctomorpha</taxon>
        <taxon>Phthiraptera</taxon>
        <taxon>Anoplura</taxon>
        <taxon>Pediculidae</taxon>
        <taxon>Pediculus</taxon>
    </lineage>
</organism>
<evidence type="ECO:0000256" key="2">
    <source>
        <dbReference type="ARBA" id="ARBA00022618"/>
    </source>
</evidence>
<dbReference type="SMART" id="SM00182">
    <property type="entry name" value="CULLIN"/>
    <property type="match status" value="1"/>
</dbReference>
<dbReference type="Gene3D" id="3.30.230.130">
    <property type="entry name" value="Cullin, Chain C, Domain 2"/>
    <property type="match status" value="1"/>
</dbReference>
<proteinExistence type="inferred from homology"/>
<dbReference type="PANTHER" id="PTHR45957">
    <property type="entry name" value="ANAPHASE-PROMOTING COMPLEX SUBUNIT 2"/>
    <property type="match status" value="1"/>
</dbReference>
<dbReference type="InParanoid" id="E0VT63"/>
<dbReference type="PROSITE" id="PS50069">
    <property type="entry name" value="CULLIN_2"/>
    <property type="match status" value="1"/>
</dbReference>
<dbReference type="InterPro" id="IPR044554">
    <property type="entry name" value="ANAPC2"/>
</dbReference>
<dbReference type="InterPro" id="IPR057975">
    <property type="entry name" value="TPR_ANAPC2"/>
</dbReference>
<dbReference type="STRING" id="121224.E0VT63"/>
<dbReference type="SUPFAM" id="SSF46785">
    <property type="entry name" value="Winged helix' DNA-binding domain"/>
    <property type="match status" value="1"/>
</dbReference>
<dbReference type="Pfam" id="PF08672">
    <property type="entry name" value="ANAPC2"/>
    <property type="match status" value="1"/>
</dbReference>
<dbReference type="CTD" id="8230106"/>
<dbReference type="GO" id="GO:0051301">
    <property type="term" value="P:cell division"/>
    <property type="evidence" value="ECO:0007669"/>
    <property type="project" value="UniProtKB-KW"/>
</dbReference>
<feature type="domain" description="Cullin family profile" evidence="8">
    <location>
        <begin position="457"/>
        <end position="653"/>
    </location>
</feature>
<dbReference type="VEuPathDB" id="VectorBase:PHUM427340"/>
<dbReference type="GeneID" id="8230106"/>
<dbReference type="InterPro" id="IPR016158">
    <property type="entry name" value="Cullin_homology"/>
</dbReference>
<dbReference type="InterPro" id="IPR036317">
    <property type="entry name" value="Cullin_homology_sf"/>
</dbReference>
<dbReference type="AlphaFoldDB" id="E0VT63"/>
<dbReference type="GO" id="GO:0005680">
    <property type="term" value="C:anaphase-promoting complex"/>
    <property type="evidence" value="ECO:0007669"/>
    <property type="project" value="TreeGrafter"/>
</dbReference>